<name>A0A4D9CRD0_9STRA</name>
<sequence length="545" mass="58283">MIGHFPGLGRSSPPAFATTSSTCLSLSIPCMSLASVTSGSTRAICFPSISPGVCGFIPTTRPLSPRFRRPCLLPLLLNVRGGALEAASANSFGTDASEGSNADSTPSTESVTDPAEEAESEETLAQSLKEAIRLENDDITSVYAPSDAEALRNGHEGMEVPQWSIAEEEADGEGKGKEEDEVGAGRPVPMSSLPLTERTAFVIIDPFSPFLGRYLKRRAQAMGLVCIDVLSPYTVASLQDGPRKWRAPWPGSEKKWAAHLPAFERVAFVLSESDHGVATAERMHAAVGAPGNGVNPTRRNKYLTNKALQARGVGYARQILAETWEEAEAFVRNQLLPTHPTSSISSTPPPLPPPPPLLSPSLPPSLPPSLSLTNACLGHNSIDVTLDAFLSPSSPPPSPSPSPSFASLPRFPPSLHAHGRVVHLVSTHRGKVRRQDEEVLARLSSLPSVHDFHLYDDFRPGNIAFPTVDIRTDMGYALLWHVEEAQVEDDYATILAWQDRLVVVEGEGGKEGGREGGREGGGRTREGGDGGSVEGRGRLRGREGE</sequence>
<evidence type="ECO:0000313" key="6">
    <source>
        <dbReference type="Proteomes" id="UP000355283"/>
    </source>
</evidence>
<dbReference type="GO" id="GO:0005524">
    <property type="term" value="F:ATP binding"/>
    <property type="evidence" value="ECO:0007669"/>
    <property type="project" value="UniProtKB-KW"/>
</dbReference>
<dbReference type="Proteomes" id="UP000355283">
    <property type="component" value="Unassembled WGS sequence"/>
</dbReference>
<feature type="region of interest" description="Disordered" evidence="4">
    <location>
        <begin position="388"/>
        <end position="409"/>
    </location>
</feature>
<evidence type="ECO:0000256" key="4">
    <source>
        <dbReference type="SAM" id="MobiDB-lite"/>
    </source>
</evidence>
<feature type="region of interest" description="Disordered" evidence="4">
    <location>
        <begin position="338"/>
        <end position="365"/>
    </location>
</feature>
<feature type="compositionally biased region" description="Polar residues" evidence="4">
    <location>
        <begin position="91"/>
        <end position="111"/>
    </location>
</feature>
<evidence type="ECO:0000313" key="5">
    <source>
        <dbReference type="EMBL" id="TFJ80145.1"/>
    </source>
</evidence>
<accession>A0A4D9CRD0</accession>
<dbReference type="GO" id="GO:0016874">
    <property type="term" value="F:ligase activity"/>
    <property type="evidence" value="ECO:0007669"/>
    <property type="project" value="UniProtKB-KW"/>
</dbReference>
<feature type="compositionally biased region" description="Pro residues" evidence="4">
    <location>
        <begin position="393"/>
        <end position="402"/>
    </location>
</feature>
<keyword evidence="6" id="KW-1185">Reference proteome</keyword>
<comment type="caution">
    <text evidence="5">The sequence shown here is derived from an EMBL/GenBank/DDBJ whole genome shotgun (WGS) entry which is preliminary data.</text>
</comment>
<gene>
    <name evidence="5" type="ORF">NSK_008702</name>
</gene>
<dbReference type="EMBL" id="SDOX01000183">
    <property type="protein sequence ID" value="TFJ80145.1"/>
    <property type="molecule type" value="Genomic_DNA"/>
</dbReference>
<feature type="compositionally biased region" description="Pro residues" evidence="4">
    <location>
        <begin position="347"/>
        <end position="365"/>
    </location>
</feature>
<evidence type="ECO:0000256" key="1">
    <source>
        <dbReference type="ARBA" id="ARBA00022598"/>
    </source>
</evidence>
<feature type="region of interest" description="Disordered" evidence="4">
    <location>
        <begin position="506"/>
        <end position="545"/>
    </location>
</feature>
<feature type="region of interest" description="Disordered" evidence="4">
    <location>
        <begin position="157"/>
        <end position="191"/>
    </location>
</feature>
<dbReference type="PANTHER" id="PTHR43585:SF2">
    <property type="entry name" value="ATP-GRASP ENZYME FSQD"/>
    <property type="match status" value="1"/>
</dbReference>
<keyword evidence="2" id="KW-0547">Nucleotide-binding</keyword>
<dbReference type="PANTHER" id="PTHR43585">
    <property type="entry name" value="FUMIPYRROLE BIOSYNTHESIS PROTEIN C"/>
    <property type="match status" value="1"/>
</dbReference>
<feature type="region of interest" description="Disordered" evidence="4">
    <location>
        <begin position="91"/>
        <end position="125"/>
    </location>
</feature>
<keyword evidence="3" id="KW-0067">ATP-binding</keyword>
<feature type="compositionally biased region" description="Basic and acidic residues" evidence="4">
    <location>
        <begin position="507"/>
        <end position="528"/>
    </location>
</feature>
<protein>
    <submittedName>
        <fullName evidence="5">Uncharacterized protein</fullName>
    </submittedName>
</protein>
<keyword evidence="1" id="KW-0436">Ligase</keyword>
<reference evidence="5 6" key="1">
    <citation type="submission" date="2019-01" db="EMBL/GenBank/DDBJ databases">
        <title>Nuclear Genome Assembly of the Microalgal Biofuel strain Nannochloropsis salina CCMP1776.</title>
        <authorList>
            <person name="Hovde B."/>
        </authorList>
    </citation>
    <scope>NUCLEOTIDE SEQUENCE [LARGE SCALE GENOMIC DNA]</scope>
    <source>
        <strain evidence="5 6">CCMP1776</strain>
    </source>
</reference>
<dbReference type="AlphaFoldDB" id="A0A4D9CRD0"/>
<feature type="compositionally biased region" description="Basic and acidic residues" evidence="4">
    <location>
        <begin position="535"/>
        <end position="545"/>
    </location>
</feature>
<proteinExistence type="predicted"/>
<evidence type="ECO:0000256" key="2">
    <source>
        <dbReference type="ARBA" id="ARBA00022741"/>
    </source>
</evidence>
<organism evidence="5 6">
    <name type="scientific">Nannochloropsis salina CCMP1776</name>
    <dbReference type="NCBI Taxonomy" id="1027361"/>
    <lineage>
        <taxon>Eukaryota</taxon>
        <taxon>Sar</taxon>
        <taxon>Stramenopiles</taxon>
        <taxon>Ochrophyta</taxon>
        <taxon>Eustigmatophyceae</taxon>
        <taxon>Eustigmatales</taxon>
        <taxon>Monodopsidaceae</taxon>
        <taxon>Microchloropsis</taxon>
        <taxon>Microchloropsis salina</taxon>
    </lineage>
</organism>
<evidence type="ECO:0000256" key="3">
    <source>
        <dbReference type="ARBA" id="ARBA00022840"/>
    </source>
</evidence>
<dbReference type="InterPro" id="IPR052032">
    <property type="entry name" value="ATP-dep_AA_Ligase"/>
</dbReference>